<sequence length="291" mass="31635">MVVISETRPCDLPPIRCWGGATMTFVPGIQAKKNTTQFLPDCRETEARWHWAPAVPPECRRHKRVLCPAHGSARVTPRCGPACGGNQNSFLSYELPSNNSISALRHSDTLLAPRLFGQSGSNAALDRDRHADSHQRVRRLSCLQQQNGGHLGGVRSGVEATIRDRQRAPTLPQPEGWTHPTRVDRGQSPPAADTGGDKNGCDIPAVSVGLLQYCSRDNHTDQHRLTATGFSNCAPQNGGQPEDPGVPRTTQYCRSRRQVLHPTHSLRQPAIGETWSAGQNLSSDSSAVIGL</sequence>
<evidence type="ECO:0000313" key="3">
    <source>
        <dbReference type="Proteomes" id="UP000001169"/>
    </source>
</evidence>
<proteinExistence type="predicted"/>
<evidence type="ECO:0000256" key="1">
    <source>
        <dbReference type="SAM" id="MobiDB-lite"/>
    </source>
</evidence>
<dbReference type="EMBL" id="AY596294">
    <property type="protein sequence ID" value="AAV44553.1"/>
    <property type="molecule type" value="Genomic_DNA"/>
</dbReference>
<dbReference type="HOGENOM" id="CLU_955125_0_0_2"/>
<dbReference type="EnsemblBacteria" id="AAV44553">
    <property type="protein sequence ID" value="AAV44553"/>
    <property type="gene ID" value="pNG5141"/>
</dbReference>
<keyword evidence="3" id="KW-1185">Reference proteome</keyword>
<dbReference type="KEGG" id="hma:pNG5141"/>
<name>Q5V7G1_HALMA</name>
<protein>
    <submittedName>
        <fullName evidence="2">Uncharacterized protein</fullName>
    </submittedName>
</protein>
<accession>Q5V7G1</accession>
<organism evidence="2 3">
    <name type="scientific">Haloarcula marismortui (strain ATCC 43049 / DSM 3752 / JCM 8966 / VKM B-1809)</name>
    <name type="common">Halobacterium marismortui</name>
    <dbReference type="NCBI Taxonomy" id="272569"/>
    <lineage>
        <taxon>Archaea</taxon>
        <taxon>Methanobacteriati</taxon>
        <taxon>Methanobacteriota</taxon>
        <taxon>Stenosarchaea group</taxon>
        <taxon>Halobacteria</taxon>
        <taxon>Halobacteriales</taxon>
        <taxon>Haloarculaceae</taxon>
        <taxon>Haloarcula</taxon>
    </lineage>
</organism>
<gene>
    <name evidence="2" type="ordered locus">pNG5141</name>
</gene>
<keyword evidence="2" id="KW-0614">Plasmid</keyword>
<dbReference type="Proteomes" id="UP000001169">
    <property type="component" value="Plasmid pNG500"/>
</dbReference>
<reference evidence="2 3" key="1">
    <citation type="journal article" date="2004" name="Genome Res.">
        <title>Genome sequence of Haloarcula marismortui: a halophilic archaeon from the Dead Sea.</title>
        <authorList>
            <person name="Baliga N.S."/>
            <person name="Bonneau R."/>
            <person name="Facciotti M.T."/>
            <person name="Pan M."/>
            <person name="Glusman G."/>
            <person name="Deutsch E.W."/>
            <person name="Shannon P."/>
            <person name="Chiu Y."/>
            <person name="Weng R.S."/>
            <person name="Gan R.R."/>
            <person name="Hung P."/>
            <person name="Date S.V."/>
            <person name="Marcotte E."/>
            <person name="Hood L."/>
            <person name="Ng W.V."/>
        </authorList>
    </citation>
    <scope>NUCLEOTIDE SEQUENCE [LARGE SCALE GENOMIC DNA]</scope>
    <source>
        <strain evidence="3">ATCC 43049 / DSM 3752 / JCM 8966 / VKM B-1809</strain>
        <plasmid evidence="3">Plasmid pNG500</plasmid>
    </source>
</reference>
<dbReference type="AlphaFoldDB" id="Q5V7G1"/>
<evidence type="ECO:0000313" key="2">
    <source>
        <dbReference type="EMBL" id="AAV44553.1"/>
    </source>
</evidence>
<feature type="region of interest" description="Disordered" evidence="1">
    <location>
        <begin position="143"/>
        <end position="200"/>
    </location>
</feature>
<geneLocation type="plasmid" evidence="2 3">
    <name>pNG500</name>
</geneLocation>